<sequence>MSDSDVKKGHKASISSDTGRGPIGFDLDELVKRVIAFYAPDVSSTGEQICDDIVRGWWSRQDRFRRAELATFLGFAFDAERDDPKPGAEPDDVDVLADLLESVALQDLLVQRRISEAKARIKREAEARVQAEKKRIYGHVRKQLSAAPGRAAGRKTSASQSTAPQRYLLDKSAIDRLPENGRSVRKSPDLMAACTQKLGLAECTDRSTFARVRETLACKFPHAIAVIDGLLRPLERGFMTGRAELKLRPTILVGGPGSGKTALLRDFAAALELPVTRISVAGSSDSNVFGVSAGWSTSLPSIMTSTVASSRLLNPAIILDELDKAYTSRNGSVQESLLPLLEPTEAVHYHERFLASAVNASHINWLFTANSLDRITAPLLSRCDVYEMPTPSREHVRPIVRAIIAEYARDLGLHTGFVRLSTEDVEFLENSYDRHRSVRVLAELVRQLLDAQEQDLPRA</sequence>
<dbReference type="Proteomes" id="UP001139477">
    <property type="component" value="Unassembled WGS sequence"/>
</dbReference>
<organism evidence="2 3">
    <name type="scientific">Limimaricola litoreus</name>
    <dbReference type="NCBI Taxonomy" id="2955316"/>
    <lineage>
        <taxon>Bacteria</taxon>
        <taxon>Pseudomonadati</taxon>
        <taxon>Pseudomonadota</taxon>
        <taxon>Alphaproteobacteria</taxon>
        <taxon>Rhodobacterales</taxon>
        <taxon>Paracoccaceae</taxon>
        <taxon>Limimaricola</taxon>
    </lineage>
</organism>
<dbReference type="GO" id="GO:0016887">
    <property type="term" value="F:ATP hydrolysis activity"/>
    <property type="evidence" value="ECO:0007669"/>
    <property type="project" value="InterPro"/>
</dbReference>
<proteinExistence type="predicted"/>
<dbReference type="Pfam" id="PF00004">
    <property type="entry name" value="AAA"/>
    <property type="match status" value="1"/>
</dbReference>
<dbReference type="RefSeq" id="WP_253328995.1">
    <property type="nucleotide sequence ID" value="NZ_JAMYXC010000018.1"/>
</dbReference>
<comment type="caution">
    <text evidence="2">The sequence shown here is derived from an EMBL/GenBank/DDBJ whole genome shotgun (WGS) entry which is preliminary data.</text>
</comment>
<protein>
    <submittedName>
        <fullName evidence="2">AAA family ATPase</fullName>
    </submittedName>
</protein>
<dbReference type="SUPFAM" id="SSF52540">
    <property type="entry name" value="P-loop containing nucleoside triphosphate hydrolases"/>
    <property type="match status" value="1"/>
</dbReference>
<name>A0A9X2FP63_9RHOB</name>
<dbReference type="GO" id="GO:0006515">
    <property type="term" value="P:protein quality control for misfolded or incompletely synthesized proteins"/>
    <property type="evidence" value="ECO:0007669"/>
    <property type="project" value="TreeGrafter"/>
</dbReference>
<evidence type="ECO:0000259" key="1">
    <source>
        <dbReference type="SMART" id="SM00382"/>
    </source>
</evidence>
<dbReference type="GO" id="GO:0004176">
    <property type="term" value="F:ATP-dependent peptidase activity"/>
    <property type="evidence" value="ECO:0007669"/>
    <property type="project" value="InterPro"/>
</dbReference>
<dbReference type="AlphaFoldDB" id="A0A9X2FP63"/>
<reference evidence="2" key="1">
    <citation type="submission" date="2022-06" db="EMBL/GenBank/DDBJ databases">
        <title>Limimaricola sediminis sp. nov., isolated from an intertidal sediment.</title>
        <authorList>
            <person name="Shao X."/>
        </authorList>
    </citation>
    <scope>NUCLEOTIDE SEQUENCE</scope>
    <source>
        <strain evidence="2">ASW11-118</strain>
    </source>
</reference>
<dbReference type="EMBL" id="JAMYXC010000018">
    <property type="protein sequence ID" value="MCP1167139.1"/>
    <property type="molecule type" value="Genomic_DNA"/>
</dbReference>
<dbReference type="InterPro" id="IPR027065">
    <property type="entry name" value="Lon_Prtase"/>
</dbReference>
<feature type="domain" description="AAA+ ATPase" evidence="1">
    <location>
        <begin position="246"/>
        <end position="392"/>
    </location>
</feature>
<dbReference type="Gene3D" id="3.40.50.300">
    <property type="entry name" value="P-loop containing nucleotide triphosphate hydrolases"/>
    <property type="match status" value="1"/>
</dbReference>
<dbReference type="InterPro" id="IPR003959">
    <property type="entry name" value="ATPase_AAA_core"/>
</dbReference>
<dbReference type="PANTHER" id="PTHR43718">
    <property type="entry name" value="LON PROTEASE"/>
    <property type="match status" value="1"/>
</dbReference>
<dbReference type="PANTHER" id="PTHR43718:SF2">
    <property type="entry name" value="LON PROTEASE HOMOLOG, MITOCHONDRIAL"/>
    <property type="match status" value="1"/>
</dbReference>
<accession>A0A9X2FP63</accession>
<dbReference type="GO" id="GO:0004252">
    <property type="term" value="F:serine-type endopeptidase activity"/>
    <property type="evidence" value="ECO:0007669"/>
    <property type="project" value="InterPro"/>
</dbReference>
<dbReference type="SMART" id="SM00382">
    <property type="entry name" value="AAA"/>
    <property type="match status" value="1"/>
</dbReference>
<keyword evidence="3" id="KW-1185">Reference proteome</keyword>
<dbReference type="GO" id="GO:0005524">
    <property type="term" value="F:ATP binding"/>
    <property type="evidence" value="ECO:0007669"/>
    <property type="project" value="InterPro"/>
</dbReference>
<gene>
    <name evidence="2" type="ORF">NHG85_01120</name>
</gene>
<evidence type="ECO:0000313" key="3">
    <source>
        <dbReference type="Proteomes" id="UP001139477"/>
    </source>
</evidence>
<dbReference type="InterPro" id="IPR027417">
    <property type="entry name" value="P-loop_NTPase"/>
</dbReference>
<dbReference type="InterPro" id="IPR003593">
    <property type="entry name" value="AAA+_ATPase"/>
</dbReference>
<evidence type="ECO:0000313" key="2">
    <source>
        <dbReference type="EMBL" id="MCP1167139.1"/>
    </source>
</evidence>